<organism evidence="2 3">
    <name type="scientific">Schleiferilactobacillus harbinensis DSM 16991</name>
    <dbReference type="NCBI Taxonomy" id="1122147"/>
    <lineage>
        <taxon>Bacteria</taxon>
        <taxon>Bacillati</taxon>
        <taxon>Bacillota</taxon>
        <taxon>Bacilli</taxon>
        <taxon>Lactobacillales</taxon>
        <taxon>Lactobacillaceae</taxon>
        <taxon>Schleiferilactobacillus</taxon>
    </lineage>
</organism>
<comment type="caution">
    <text evidence="2">The sequence shown here is derived from an EMBL/GenBank/DDBJ whole genome shotgun (WGS) entry which is preliminary data.</text>
</comment>
<sequence length="166" mass="18339">MKKKGIWITLLVVVVAAIGGIFGYRYYTSKAAVPKTFAGRVLETYVPNYLFVDMTISFANGHAYLLPTQASTAVFLGNSPTSGKKTELKPMTKTVFKMLVGSTDINDIAKVKVGQKVDLGRAEFTRSGKQWTVTTPKLTLKLTDRGDTSFKSQDGTFWLLRKDDSK</sequence>
<dbReference type="AlphaFoldDB" id="A0A0R1XSS3"/>
<dbReference type="EMBL" id="AZFW01000006">
    <property type="protein sequence ID" value="KRM30134.1"/>
    <property type="molecule type" value="Genomic_DNA"/>
</dbReference>
<protein>
    <submittedName>
        <fullName evidence="2">Uncharacterized protein</fullName>
    </submittedName>
</protein>
<dbReference type="Proteomes" id="UP000050949">
    <property type="component" value="Unassembled WGS sequence"/>
</dbReference>
<evidence type="ECO:0000313" key="2">
    <source>
        <dbReference type="EMBL" id="KRM30134.1"/>
    </source>
</evidence>
<evidence type="ECO:0000313" key="3">
    <source>
        <dbReference type="Proteomes" id="UP000050949"/>
    </source>
</evidence>
<reference evidence="2 3" key="1">
    <citation type="journal article" date="2015" name="Genome Announc.">
        <title>Expanding the biotechnology potential of lactobacilli through comparative genomics of 213 strains and associated genera.</title>
        <authorList>
            <person name="Sun Z."/>
            <person name="Harris H.M."/>
            <person name="McCann A."/>
            <person name="Guo C."/>
            <person name="Argimon S."/>
            <person name="Zhang W."/>
            <person name="Yang X."/>
            <person name="Jeffery I.B."/>
            <person name="Cooney J.C."/>
            <person name="Kagawa T.F."/>
            <person name="Liu W."/>
            <person name="Song Y."/>
            <person name="Salvetti E."/>
            <person name="Wrobel A."/>
            <person name="Rasinkangas P."/>
            <person name="Parkhill J."/>
            <person name="Rea M.C."/>
            <person name="O'Sullivan O."/>
            <person name="Ritari J."/>
            <person name="Douillard F.P."/>
            <person name="Paul Ross R."/>
            <person name="Yang R."/>
            <person name="Briner A.E."/>
            <person name="Felis G.E."/>
            <person name="de Vos W.M."/>
            <person name="Barrangou R."/>
            <person name="Klaenhammer T.R."/>
            <person name="Caufield P.W."/>
            <person name="Cui Y."/>
            <person name="Zhang H."/>
            <person name="O'Toole P.W."/>
        </authorList>
    </citation>
    <scope>NUCLEOTIDE SEQUENCE [LARGE SCALE GENOMIC DNA]</scope>
    <source>
        <strain evidence="2 3">DSM 16991</strain>
    </source>
</reference>
<name>A0A0R1XSS3_9LACO</name>
<accession>A0A0R1XSS3</accession>
<keyword evidence="1" id="KW-0812">Transmembrane</keyword>
<dbReference type="RefSeq" id="WP_027828771.1">
    <property type="nucleotide sequence ID" value="NZ_AUEH01000028.1"/>
</dbReference>
<proteinExistence type="predicted"/>
<keyword evidence="1" id="KW-0472">Membrane</keyword>
<feature type="transmembrane region" description="Helical" evidence="1">
    <location>
        <begin position="6"/>
        <end position="27"/>
    </location>
</feature>
<keyword evidence="1" id="KW-1133">Transmembrane helix</keyword>
<evidence type="ECO:0000256" key="1">
    <source>
        <dbReference type="SAM" id="Phobius"/>
    </source>
</evidence>
<gene>
    <name evidence="2" type="ORF">FC91_GL002949</name>
</gene>
<dbReference type="PATRIC" id="fig|1122147.4.peg.3034"/>